<evidence type="ECO:0000313" key="3">
    <source>
        <dbReference type="Proteomes" id="UP000033632"/>
    </source>
</evidence>
<gene>
    <name evidence="2" type="ORF">VE25_00670</name>
</gene>
<name>A0A0F5FZM4_9HYPH</name>
<evidence type="ECO:0000313" key="2">
    <source>
        <dbReference type="EMBL" id="KKB13637.1"/>
    </source>
</evidence>
<dbReference type="STRING" id="443610.VE25_00670"/>
<organism evidence="2 3">
    <name type="scientific">Devosia geojensis</name>
    <dbReference type="NCBI Taxonomy" id="443610"/>
    <lineage>
        <taxon>Bacteria</taxon>
        <taxon>Pseudomonadati</taxon>
        <taxon>Pseudomonadota</taxon>
        <taxon>Alphaproteobacteria</taxon>
        <taxon>Hyphomicrobiales</taxon>
        <taxon>Devosiaceae</taxon>
        <taxon>Devosia</taxon>
    </lineage>
</organism>
<accession>A0A0F5FZM4</accession>
<sequence length="61" mass="6572">MWDFSIGRGLSMMARTWPFIVFRLVVYFGIAVAYVLATGVGAAPYTHLTLPPSAPGYSSCG</sequence>
<protein>
    <submittedName>
        <fullName evidence="2">Uncharacterized protein</fullName>
    </submittedName>
</protein>
<dbReference type="EMBL" id="JZEX01000020">
    <property type="protein sequence ID" value="KKB13637.1"/>
    <property type="molecule type" value="Genomic_DNA"/>
</dbReference>
<dbReference type="AlphaFoldDB" id="A0A0F5FZM4"/>
<keyword evidence="1" id="KW-0812">Transmembrane</keyword>
<keyword evidence="1" id="KW-1133">Transmembrane helix</keyword>
<feature type="transmembrane region" description="Helical" evidence="1">
    <location>
        <begin position="20"/>
        <end position="43"/>
    </location>
</feature>
<feature type="non-terminal residue" evidence="2">
    <location>
        <position position="61"/>
    </location>
</feature>
<keyword evidence="3" id="KW-1185">Reference proteome</keyword>
<comment type="caution">
    <text evidence="2">The sequence shown here is derived from an EMBL/GenBank/DDBJ whole genome shotgun (WGS) entry which is preliminary data.</text>
</comment>
<keyword evidence="1" id="KW-0472">Membrane</keyword>
<proteinExistence type="predicted"/>
<reference evidence="2 3" key="1">
    <citation type="submission" date="2015-03" db="EMBL/GenBank/DDBJ databases">
        <authorList>
            <person name="Hassan Y.I."/>
            <person name="Lepp D."/>
            <person name="Li X.-Z."/>
            <person name="Zhou T."/>
        </authorList>
    </citation>
    <scope>NUCLEOTIDE SEQUENCE [LARGE SCALE GENOMIC DNA]</scope>
    <source>
        <strain evidence="2 3">BD-c194</strain>
    </source>
</reference>
<evidence type="ECO:0000256" key="1">
    <source>
        <dbReference type="SAM" id="Phobius"/>
    </source>
</evidence>
<dbReference type="Proteomes" id="UP000033632">
    <property type="component" value="Unassembled WGS sequence"/>
</dbReference>